<evidence type="ECO:0000313" key="5">
    <source>
        <dbReference type="Proteomes" id="UP001596108"/>
    </source>
</evidence>
<dbReference type="PROSITE" id="PS51841">
    <property type="entry name" value="LTD"/>
    <property type="match status" value="1"/>
</dbReference>
<evidence type="ECO:0000313" key="4">
    <source>
        <dbReference type="EMBL" id="MFC5531369.1"/>
    </source>
</evidence>
<reference evidence="5" key="1">
    <citation type="journal article" date="2019" name="Int. J. Syst. Evol. Microbiol.">
        <title>The Global Catalogue of Microorganisms (GCM) 10K type strain sequencing project: providing services to taxonomists for standard genome sequencing and annotation.</title>
        <authorList>
            <consortium name="The Broad Institute Genomics Platform"/>
            <consortium name="The Broad Institute Genome Sequencing Center for Infectious Disease"/>
            <person name="Wu L."/>
            <person name="Ma J."/>
        </authorList>
    </citation>
    <scope>NUCLEOTIDE SEQUENCE [LARGE SCALE GENOMIC DNA]</scope>
    <source>
        <strain evidence="5">CGMCC 1.18578</strain>
    </source>
</reference>
<dbReference type="InterPro" id="IPR001322">
    <property type="entry name" value="Lamin_tail_dom"/>
</dbReference>
<feature type="signal peptide" evidence="2">
    <location>
        <begin position="1"/>
        <end position="25"/>
    </location>
</feature>
<feature type="chain" id="PRO_5047264864" evidence="2">
    <location>
        <begin position="26"/>
        <end position="494"/>
    </location>
</feature>
<dbReference type="PROSITE" id="PS51257">
    <property type="entry name" value="PROKAR_LIPOPROTEIN"/>
    <property type="match status" value="1"/>
</dbReference>
<dbReference type="EMBL" id="JBHSNC010000053">
    <property type="protein sequence ID" value="MFC5531369.1"/>
    <property type="molecule type" value="Genomic_DNA"/>
</dbReference>
<keyword evidence="2" id="KW-0732">Signal</keyword>
<name>A0ABW0R7R0_9BACL</name>
<evidence type="ECO:0000256" key="1">
    <source>
        <dbReference type="SAM" id="MobiDB-lite"/>
    </source>
</evidence>
<feature type="region of interest" description="Disordered" evidence="1">
    <location>
        <begin position="41"/>
        <end position="60"/>
    </location>
</feature>
<dbReference type="RefSeq" id="WP_378113324.1">
    <property type="nucleotide sequence ID" value="NZ_JBHSNC010000053.1"/>
</dbReference>
<dbReference type="Pfam" id="PF00932">
    <property type="entry name" value="LTD"/>
    <property type="match status" value="1"/>
</dbReference>
<sequence>MLTSKRIYKITSKIGTVIALTLVMAACSSNDTTVQTTVTPQATASAPASNDTSPATIELPDASDNASTLAKLEAQWSVDAPDGDQNPCPFSYASIRLDANQTNFPALALIGNHASVTYEESVNGSYGEAKLYLVARDRYVGDTNKSVNYEGYTFEAWLVTVGKAIDAEGSRVATTIAVTGETTLKEAYRKGKLLSRHASLIDANGEITSVTKLQLEEGIAITGVNFSKQTATILNRGDQDVNLTGWSLEGTNKRESYVFSEGTMLKAGAQLTIVAGVTGGKAASAGEIVWDNNRFPWRYDGDQAILRNADKEVVSHFEAPDLTDPVIIGEYTDMPISASVITNQSVKDAIGSYKDALGSSADDLRLSAVKRATASNSRTIWMLMLRPEGQTDGAFADVRIDPDNGELLSVYGLGGASDRVLSNGDPIALKTLANERLRLLLGNAGADYELLDLVDEHGYAKLIVSRGNQDIYQILYSDEDGFTSISRPWLSAWD</sequence>
<protein>
    <submittedName>
        <fullName evidence="4">Lamin tail domain-containing protein</fullName>
    </submittedName>
</protein>
<gene>
    <name evidence="4" type="ORF">ACFPQ4_18270</name>
</gene>
<evidence type="ECO:0000256" key="2">
    <source>
        <dbReference type="SAM" id="SignalP"/>
    </source>
</evidence>
<organism evidence="4 5">
    <name type="scientific">Cohnella yongneupensis</name>
    <dbReference type="NCBI Taxonomy" id="425006"/>
    <lineage>
        <taxon>Bacteria</taxon>
        <taxon>Bacillati</taxon>
        <taxon>Bacillota</taxon>
        <taxon>Bacilli</taxon>
        <taxon>Bacillales</taxon>
        <taxon>Paenibacillaceae</taxon>
        <taxon>Cohnella</taxon>
    </lineage>
</organism>
<comment type="caution">
    <text evidence="4">The sequence shown here is derived from an EMBL/GenBank/DDBJ whole genome shotgun (WGS) entry which is preliminary data.</text>
</comment>
<evidence type="ECO:0000259" key="3">
    <source>
        <dbReference type="PROSITE" id="PS51841"/>
    </source>
</evidence>
<accession>A0ABW0R7R0</accession>
<dbReference type="Gene3D" id="2.60.40.1260">
    <property type="entry name" value="Lamin Tail domain"/>
    <property type="match status" value="1"/>
</dbReference>
<keyword evidence="5" id="KW-1185">Reference proteome</keyword>
<dbReference type="SUPFAM" id="SSF74853">
    <property type="entry name" value="Lamin A/C globular tail domain"/>
    <property type="match status" value="1"/>
</dbReference>
<dbReference type="InterPro" id="IPR036415">
    <property type="entry name" value="Lamin_tail_dom_sf"/>
</dbReference>
<feature type="domain" description="LTD" evidence="3">
    <location>
        <begin position="209"/>
        <end position="321"/>
    </location>
</feature>
<dbReference type="Proteomes" id="UP001596108">
    <property type="component" value="Unassembled WGS sequence"/>
</dbReference>
<proteinExistence type="predicted"/>